<accession>A0ABD2N3H4</accession>
<organism evidence="1 2">
    <name type="scientific">Cryptolaemus montrouzieri</name>
    <dbReference type="NCBI Taxonomy" id="559131"/>
    <lineage>
        <taxon>Eukaryota</taxon>
        <taxon>Metazoa</taxon>
        <taxon>Ecdysozoa</taxon>
        <taxon>Arthropoda</taxon>
        <taxon>Hexapoda</taxon>
        <taxon>Insecta</taxon>
        <taxon>Pterygota</taxon>
        <taxon>Neoptera</taxon>
        <taxon>Endopterygota</taxon>
        <taxon>Coleoptera</taxon>
        <taxon>Polyphaga</taxon>
        <taxon>Cucujiformia</taxon>
        <taxon>Coccinelloidea</taxon>
        <taxon>Coccinellidae</taxon>
        <taxon>Scymninae</taxon>
        <taxon>Scymnini</taxon>
        <taxon>Cryptolaemus</taxon>
    </lineage>
</organism>
<name>A0ABD2N3H4_9CUCU</name>
<proteinExistence type="predicted"/>
<dbReference type="AlphaFoldDB" id="A0ABD2N3H4"/>
<dbReference type="Proteomes" id="UP001516400">
    <property type="component" value="Unassembled WGS sequence"/>
</dbReference>
<evidence type="ECO:0000313" key="1">
    <source>
        <dbReference type="EMBL" id="KAL3273291.1"/>
    </source>
</evidence>
<protein>
    <submittedName>
        <fullName evidence="1">Uncharacterized protein</fullName>
    </submittedName>
</protein>
<keyword evidence="2" id="KW-1185">Reference proteome</keyword>
<reference evidence="1 2" key="1">
    <citation type="journal article" date="2021" name="BMC Biol.">
        <title>Horizontally acquired antibacterial genes associated with adaptive radiation of ladybird beetles.</title>
        <authorList>
            <person name="Li H.S."/>
            <person name="Tang X.F."/>
            <person name="Huang Y.H."/>
            <person name="Xu Z.Y."/>
            <person name="Chen M.L."/>
            <person name="Du X.Y."/>
            <person name="Qiu B.Y."/>
            <person name="Chen P.T."/>
            <person name="Zhang W."/>
            <person name="Slipinski A."/>
            <person name="Escalona H.E."/>
            <person name="Waterhouse R.M."/>
            <person name="Zwick A."/>
            <person name="Pang H."/>
        </authorList>
    </citation>
    <scope>NUCLEOTIDE SEQUENCE [LARGE SCALE GENOMIC DNA]</scope>
    <source>
        <strain evidence="1">SYSU2018</strain>
    </source>
</reference>
<dbReference type="EMBL" id="JABFTP020000062">
    <property type="protein sequence ID" value="KAL3273291.1"/>
    <property type="molecule type" value="Genomic_DNA"/>
</dbReference>
<sequence>MPPKPDTGSTSLNKLVDKRANIFSIVSGIWNKVQIYDISNLFEFQAYQEKIPVYETKFQNIQEEIMELNYSLPLEERVETAPSELAFTDAVTHIRGLFLSLKRQEISSNNSPISSYNLIHCYCFQKLTVALFPEKVLNGLNFFNCTTH</sequence>
<evidence type="ECO:0000313" key="2">
    <source>
        <dbReference type="Proteomes" id="UP001516400"/>
    </source>
</evidence>
<comment type="caution">
    <text evidence="1">The sequence shown here is derived from an EMBL/GenBank/DDBJ whole genome shotgun (WGS) entry which is preliminary data.</text>
</comment>
<gene>
    <name evidence="1" type="ORF">HHI36_014745</name>
</gene>